<feature type="compositionally biased region" description="Basic and acidic residues" evidence="12">
    <location>
        <begin position="689"/>
        <end position="699"/>
    </location>
</feature>
<dbReference type="SMART" id="SM00184">
    <property type="entry name" value="RING"/>
    <property type="match status" value="3"/>
</dbReference>
<keyword evidence="7" id="KW-0833">Ubl conjugation pathway</keyword>
<evidence type="ECO:0000256" key="11">
    <source>
        <dbReference type="ARBA" id="ARBA00023242"/>
    </source>
</evidence>
<dbReference type="FunFam" id="3.30.40.10:FF:000665">
    <property type="entry name" value="Predicted protein"/>
    <property type="match status" value="1"/>
</dbReference>
<dbReference type="Pfam" id="PF13445">
    <property type="entry name" value="zf-RING_UBOX"/>
    <property type="match status" value="1"/>
</dbReference>
<dbReference type="GO" id="GO:0044027">
    <property type="term" value="P:negative regulation of gene expression via chromosomal CpG island methylation"/>
    <property type="evidence" value="ECO:0007669"/>
    <property type="project" value="TreeGrafter"/>
</dbReference>
<dbReference type="InterPro" id="IPR018957">
    <property type="entry name" value="Znf_C3HC4_RING-type"/>
</dbReference>
<dbReference type="PROSITE" id="PS01359">
    <property type="entry name" value="ZF_PHD_1"/>
    <property type="match status" value="1"/>
</dbReference>
<dbReference type="Pfam" id="PF00097">
    <property type="entry name" value="zf-C3HC4"/>
    <property type="match status" value="1"/>
</dbReference>
<evidence type="ECO:0000256" key="10">
    <source>
        <dbReference type="ARBA" id="ARBA00023125"/>
    </source>
</evidence>
<reference evidence="16" key="1">
    <citation type="submission" date="2023-05" db="EMBL/GenBank/DDBJ databases">
        <authorList>
            <person name="Huff M."/>
        </authorList>
    </citation>
    <scope>NUCLEOTIDE SEQUENCE</scope>
</reference>
<sequence>MDQVIAQQQLPVDADGICMVCKEKPLEEATLTCVTCATPWHVTCLLVVPDNMASAANFECPDCSGAGFISGAPAVAAAGGKGELVARIREIEADDSLSEKDKARKRQELLSGKVDESGSKGKEKVSEDSMSDVLAVLGESCKCSFCMQLPERPVTTPCGHNFCLKCFEKWIKQGKNTCAKCRSSIPRKMAIQPRINSILVFGIRMAKMSTSLSSRGPQNVYRSLHIQDRPDKAFTTERAQKAGMANAASGRIFVTVPKDHFGPITAENDPERNQGVLVGECWAMRMDCRQWGVHYPPVAGIGGKASYGSQSVVISGGYEDDEDHGEWFIYTGSGGRDLSGNRRTNKAQSFDQEFKEGNQALRVSCYKGYPVRVVRSEKDKRSSYAPEKGYRYDGVYRVEKCWRKAGKQGFKVCRYLFVRCDNEPAPWTSDEHGDSPRPLPDIPELNKALDISERAESPSWDYDEQEACWKWKKPPPASEEKVINVNPEEREKARKVIRKAHNVSLKEKLLKGFCCLICEKLLNLPLTTPCAHNFCKPCLEDAFAGKTFTKERMCQNGRKLRSQKNVMKCPSCPTDISDYLQNPQVNRELMEVIEKLQSGLKEDENNSGDSSDGKADASDENFDALPGSSGVDLPNAENNSGHSTDGKVNASNEECDAQPKGSGVDLPNAEAEGNDETTRKRKSSSADLSAEHEISETSKKVKVNARNGTPNVDNNAPENKNSLEKPNEGNVMHPRMEILEVNGNKSNSPSSPLNLPSDDDLQ</sequence>
<keyword evidence="6" id="KW-0863">Zinc-finger</keyword>
<evidence type="ECO:0000256" key="9">
    <source>
        <dbReference type="ARBA" id="ARBA00022853"/>
    </source>
</evidence>
<feature type="compositionally biased region" description="Low complexity" evidence="12">
    <location>
        <begin position="744"/>
        <end position="756"/>
    </location>
</feature>
<dbReference type="PROSITE" id="PS00518">
    <property type="entry name" value="ZF_RING_1"/>
    <property type="match status" value="1"/>
</dbReference>
<dbReference type="SUPFAM" id="SSF57903">
    <property type="entry name" value="FYVE/PHD zinc finger"/>
    <property type="match status" value="1"/>
</dbReference>
<evidence type="ECO:0000313" key="16">
    <source>
        <dbReference type="EMBL" id="CAI9753593.1"/>
    </source>
</evidence>
<dbReference type="InterPro" id="IPR045134">
    <property type="entry name" value="UHRF1/2-like"/>
</dbReference>
<evidence type="ECO:0000256" key="1">
    <source>
        <dbReference type="ARBA" id="ARBA00000900"/>
    </source>
</evidence>
<dbReference type="SUPFAM" id="SSF57850">
    <property type="entry name" value="RING/U-box"/>
    <property type="match status" value="2"/>
</dbReference>
<dbReference type="InterPro" id="IPR047498">
    <property type="entry name" value="RING-HC_ORTHRUS_rpt1"/>
</dbReference>
<dbReference type="SUPFAM" id="SSF88697">
    <property type="entry name" value="PUA domain-like"/>
    <property type="match status" value="1"/>
</dbReference>
<feature type="compositionally biased region" description="Polar residues" evidence="12">
    <location>
        <begin position="706"/>
        <end position="720"/>
    </location>
</feature>
<evidence type="ECO:0000256" key="2">
    <source>
        <dbReference type="ARBA" id="ARBA00004906"/>
    </source>
</evidence>
<keyword evidence="4" id="KW-0808">Transferase</keyword>
<keyword evidence="10" id="KW-0238">DNA-binding</keyword>
<name>A0AAD1YM55_9LAMI</name>
<comment type="catalytic activity">
    <reaction evidence="1">
        <text>S-ubiquitinyl-[E2 ubiquitin-conjugating enzyme]-L-cysteine + [acceptor protein]-L-lysine = [E2 ubiquitin-conjugating enzyme]-L-cysteine + N(6)-ubiquitinyl-[acceptor protein]-L-lysine.</text>
        <dbReference type="EC" id="2.3.2.27"/>
    </reaction>
</comment>
<keyword evidence="8" id="KW-0862">Zinc</keyword>
<dbReference type="CDD" id="cd23138">
    <property type="entry name" value="RING-HC_ORTHRUS_rpt1"/>
    <property type="match status" value="1"/>
</dbReference>
<evidence type="ECO:0000256" key="7">
    <source>
        <dbReference type="ARBA" id="ARBA00022786"/>
    </source>
</evidence>
<gene>
    <name evidence="16" type="ORF">FPE_LOCUS1024</name>
</gene>
<keyword evidence="5" id="KW-0479">Metal-binding</keyword>
<dbReference type="FunFam" id="2.30.280.10:FF:000002">
    <property type="entry name" value="E3 ubiquitin-protein ligase ORTHRUS 2"/>
    <property type="match status" value="1"/>
</dbReference>
<dbReference type="PANTHER" id="PTHR14140">
    <property type="entry name" value="E3 UBIQUITIN-PROTEIN LIGASE UHRF-RELATED"/>
    <property type="match status" value="1"/>
</dbReference>
<feature type="domain" description="Zinc finger PHD-type" evidence="14">
    <location>
        <begin position="17"/>
        <end position="64"/>
    </location>
</feature>
<dbReference type="InterPro" id="IPR011011">
    <property type="entry name" value="Znf_FYVE_PHD"/>
</dbReference>
<dbReference type="GO" id="GO:0016567">
    <property type="term" value="P:protein ubiquitination"/>
    <property type="evidence" value="ECO:0007669"/>
    <property type="project" value="UniProtKB-ARBA"/>
</dbReference>
<evidence type="ECO:0000256" key="5">
    <source>
        <dbReference type="ARBA" id="ARBA00022723"/>
    </source>
</evidence>
<dbReference type="GO" id="GO:0061630">
    <property type="term" value="F:ubiquitin protein ligase activity"/>
    <property type="evidence" value="ECO:0007669"/>
    <property type="project" value="UniProtKB-EC"/>
</dbReference>
<dbReference type="InterPro" id="IPR001965">
    <property type="entry name" value="Znf_PHD"/>
</dbReference>
<dbReference type="GO" id="GO:0003677">
    <property type="term" value="F:DNA binding"/>
    <property type="evidence" value="ECO:0007669"/>
    <property type="project" value="UniProtKB-KW"/>
</dbReference>
<dbReference type="InterPro" id="IPR015947">
    <property type="entry name" value="PUA-like_sf"/>
</dbReference>
<dbReference type="InterPro" id="IPR027370">
    <property type="entry name" value="Znf-RING_euk"/>
</dbReference>
<evidence type="ECO:0000256" key="8">
    <source>
        <dbReference type="ARBA" id="ARBA00022833"/>
    </source>
</evidence>
<dbReference type="InterPro" id="IPR003105">
    <property type="entry name" value="SRA_YDG"/>
</dbReference>
<feature type="domain" description="YDG" evidence="15">
    <location>
        <begin position="266"/>
        <end position="423"/>
    </location>
</feature>
<proteinExistence type="predicted"/>
<comment type="pathway">
    <text evidence="2">Protein modification; protein ubiquitination.</text>
</comment>
<dbReference type="InterPro" id="IPR001841">
    <property type="entry name" value="Znf_RING"/>
</dbReference>
<dbReference type="AlphaFoldDB" id="A0AAD1YM55"/>
<dbReference type="EC" id="2.3.2.27" evidence="3"/>
<dbReference type="Pfam" id="PF02182">
    <property type="entry name" value="SAD_SRA"/>
    <property type="match status" value="1"/>
</dbReference>
<dbReference type="Proteomes" id="UP000834106">
    <property type="component" value="Chromosome 1"/>
</dbReference>
<protein>
    <recommendedName>
        <fullName evidence="3">RING-type E3 ubiquitin transferase</fullName>
        <ecNumber evidence="3">2.3.2.27</ecNumber>
    </recommendedName>
</protein>
<accession>A0AAD1YM55</accession>
<dbReference type="InterPro" id="IPR036987">
    <property type="entry name" value="SRA-YDG_sf"/>
</dbReference>
<evidence type="ECO:0000259" key="13">
    <source>
        <dbReference type="SMART" id="SM00184"/>
    </source>
</evidence>
<feature type="domain" description="RING-type" evidence="13">
    <location>
        <begin position="18"/>
        <end position="63"/>
    </location>
</feature>
<keyword evidence="9" id="KW-0156">Chromatin regulator</keyword>
<dbReference type="Gene3D" id="3.30.40.10">
    <property type="entry name" value="Zinc/RING finger domain, C3HC4 (zinc finger)"/>
    <property type="match status" value="3"/>
</dbReference>
<evidence type="ECO:0000313" key="17">
    <source>
        <dbReference type="Proteomes" id="UP000834106"/>
    </source>
</evidence>
<evidence type="ECO:0000256" key="4">
    <source>
        <dbReference type="ARBA" id="ARBA00022679"/>
    </source>
</evidence>
<dbReference type="SMART" id="SM00249">
    <property type="entry name" value="PHD"/>
    <property type="match status" value="1"/>
</dbReference>
<evidence type="ECO:0000259" key="14">
    <source>
        <dbReference type="SMART" id="SM00249"/>
    </source>
</evidence>
<evidence type="ECO:0000256" key="12">
    <source>
        <dbReference type="SAM" id="MobiDB-lite"/>
    </source>
</evidence>
<keyword evidence="17" id="KW-1185">Reference proteome</keyword>
<feature type="region of interest" description="Disordered" evidence="12">
    <location>
        <begin position="599"/>
        <end position="762"/>
    </location>
</feature>
<dbReference type="GO" id="GO:0008270">
    <property type="term" value="F:zinc ion binding"/>
    <property type="evidence" value="ECO:0007669"/>
    <property type="project" value="UniProtKB-KW"/>
</dbReference>
<dbReference type="EMBL" id="OU503036">
    <property type="protein sequence ID" value="CAI9753593.1"/>
    <property type="molecule type" value="Genomic_DNA"/>
</dbReference>
<keyword evidence="11" id="KW-0539">Nucleus</keyword>
<dbReference type="InterPro" id="IPR017907">
    <property type="entry name" value="Znf_RING_CS"/>
</dbReference>
<organism evidence="16 17">
    <name type="scientific">Fraxinus pennsylvanica</name>
    <dbReference type="NCBI Taxonomy" id="56036"/>
    <lineage>
        <taxon>Eukaryota</taxon>
        <taxon>Viridiplantae</taxon>
        <taxon>Streptophyta</taxon>
        <taxon>Embryophyta</taxon>
        <taxon>Tracheophyta</taxon>
        <taxon>Spermatophyta</taxon>
        <taxon>Magnoliopsida</taxon>
        <taxon>eudicotyledons</taxon>
        <taxon>Gunneridae</taxon>
        <taxon>Pentapetalae</taxon>
        <taxon>asterids</taxon>
        <taxon>lamiids</taxon>
        <taxon>Lamiales</taxon>
        <taxon>Oleaceae</taxon>
        <taxon>Oleeae</taxon>
        <taxon>Fraxinus</taxon>
    </lineage>
</organism>
<evidence type="ECO:0000256" key="6">
    <source>
        <dbReference type="ARBA" id="ARBA00022771"/>
    </source>
</evidence>
<feature type="domain" description="RING-type" evidence="13">
    <location>
        <begin position="515"/>
        <end position="572"/>
    </location>
</feature>
<dbReference type="Gene3D" id="2.30.280.10">
    <property type="entry name" value="SRA-YDG"/>
    <property type="match status" value="1"/>
</dbReference>
<feature type="domain" description="RING-type" evidence="13">
    <location>
        <begin position="143"/>
        <end position="181"/>
    </location>
</feature>
<dbReference type="InterPro" id="IPR013083">
    <property type="entry name" value="Znf_RING/FYVE/PHD"/>
</dbReference>
<dbReference type="SMART" id="SM00466">
    <property type="entry name" value="SRA"/>
    <property type="match status" value="1"/>
</dbReference>
<dbReference type="PANTHER" id="PTHR14140:SF27">
    <property type="entry name" value="OS04G0289800 PROTEIN"/>
    <property type="match status" value="1"/>
</dbReference>
<dbReference type="InterPro" id="IPR019786">
    <property type="entry name" value="Zinc_finger_PHD-type_CS"/>
</dbReference>
<evidence type="ECO:0000256" key="3">
    <source>
        <dbReference type="ARBA" id="ARBA00012483"/>
    </source>
</evidence>
<evidence type="ECO:0000259" key="15">
    <source>
        <dbReference type="SMART" id="SM00466"/>
    </source>
</evidence>